<dbReference type="PANTHER" id="PTHR33877">
    <property type="entry name" value="SLL1193 PROTEIN"/>
    <property type="match status" value="1"/>
</dbReference>
<dbReference type="Gene3D" id="1.10.30.50">
    <property type="match status" value="1"/>
</dbReference>
<dbReference type="InterPro" id="IPR003615">
    <property type="entry name" value="HNH_nuc"/>
</dbReference>
<evidence type="ECO:0000313" key="3">
    <source>
        <dbReference type="Proteomes" id="UP000315252"/>
    </source>
</evidence>
<dbReference type="OrthoDB" id="9802901at2"/>
<evidence type="ECO:0000259" key="1">
    <source>
        <dbReference type="SMART" id="SM00507"/>
    </source>
</evidence>
<reference evidence="2 3" key="1">
    <citation type="submission" date="2019-06" db="EMBL/GenBank/DDBJ databases">
        <title>Whole genome sequence for Rhodospirillaceae sp. R148.</title>
        <authorList>
            <person name="Wang G."/>
        </authorList>
    </citation>
    <scope>NUCLEOTIDE SEQUENCE [LARGE SCALE GENOMIC DNA]</scope>
    <source>
        <strain evidence="2 3">R148</strain>
    </source>
</reference>
<keyword evidence="2" id="KW-0540">Nuclease</keyword>
<name>A0A545U1R5_9PROT</name>
<dbReference type="SMART" id="SM00507">
    <property type="entry name" value="HNHc"/>
    <property type="match status" value="1"/>
</dbReference>
<keyword evidence="2" id="KW-0378">Hydrolase</keyword>
<organism evidence="2 3">
    <name type="scientific">Denitrobaculum tricleocarpae</name>
    <dbReference type="NCBI Taxonomy" id="2591009"/>
    <lineage>
        <taxon>Bacteria</taxon>
        <taxon>Pseudomonadati</taxon>
        <taxon>Pseudomonadota</taxon>
        <taxon>Alphaproteobacteria</taxon>
        <taxon>Rhodospirillales</taxon>
        <taxon>Rhodospirillaceae</taxon>
        <taxon>Denitrobaculum</taxon>
    </lineage>
</organism>
<dbReference type="CDD" id="cd00085">
    <property type="entry name" value="HNHc"/>
    <property type="match status" value="1"/>
</dbReference>
<feature type="domain" description="HNH nuclease" evidence="1">
    <location>
        <begin position="79"/>
        <end position="132"/>
    </location>
</feature>
<proteinExistence type="predicted"/>
<dbReference type="PANTHER" id="PTHR33877:SF2">
    <property type="entry name" value="OS07G0170200 PROTEIN"/>
    <property type="match status" value="1"/>
</dbReference>
<dbReference type="InterPro" id="IPR052892">
    <property type="entry name" value="NA-targeting_endonuclease"/>
</dbReference>
<protein>
    <submittedName>
        <fullName evidence="2">HNH endonuclease</fullName>
    </submittedName>
</protein>
<evidence type="ECO:0000313" key="2">
    <source>
        <dbReference type="EMBL" id="TQV83421.1"/>
    </source>
</evidence>
<dbReference type="Proteomes" id="UP000315252">
    <property type="component" value="Unassembled WGS sequence"/>
</dbReference>
<gene>
    <name evidence="2" type="ORF">FKG95_02150</name>
</gene>
<dbReference type="AlphaFoldDB" id="A0A545U1R5"/>
<sequence>MGSTANAFPALVLNADFRPLSYFPLSLWSWQDSVKAAFLGRVNIISEYEHTVRSPTFEMRLPSVISLKEYVHLDRRPAFTRFNVFLRDGFLCQYCGDHLPSEELTFDHVIPRSRGGRTTWDNVVTACQDCNLAKGNQMLGNCGMTLMRPVEAPTTYELQQNGRAFPPNYLHESWNDFLYWDSELES</sequence>
<keyword evidence="3" id="KW-1185">Reference proteome</keyword>
<accession>A0A545U1R5</accession>
<comment type="caution">
    <text evidence="2">The sequence shown here is derived from an EMBL/GenBank/DDBJ whole genome shotgun (WGS) entry which is preliminary data.</text>
</comment>
<dbReference type="RefSeq" id="WP_142894658.1">
    <property type="nucleotide sequence ID" value="NZ_ML660052.1"/>
</dbReference>
<dbReference type="GO" id="GO:0004519">
    <property type="term" value="F:endonuclease activity"/>
    <property type="evidence" value="ECO:0007669"/>
    <property type="project" value="UniProtKB-KW"/>
</dbReference>
<dbReference type="Pfam" id="PF01844">
    <property type="entry name" value="HNH"/>
    <property type="match status" value="1"/>
</dbReference>
<dbReference type="InterPro" id="IPR002711">
    <property type="entry name" value="HNH"/>
</dbReference>
<dbReference type="EMBL" id="VHSH01000001">
    <property type="protein sequence ID" value="TQV83421.1"/>
    <property type="molecule type" value="Genomic_DNA"/>
</dbReference>
<keyword evidence="2" id="KW-0255">Endonuclease</keyword>